<evidence type="ECO:0000313" key="7">
    <source>
        <dbReference type="Proteomes" id="UP000007879"/>
    </source>
</evidence>
<feature type="binding site" evidence="3">
    <location>
        <begin position="17"/>
        <end position="24"/>
    </location>
    <ligand>
        <name>GTP</name>
        <dbReference type="ChEBI" id="CHEBI:37565"/>
    </ligand>
</feature>
<accession>A0A1X7UAX5</accession>
<dbReference type="SMART" id="SM00177">
    <property type="entry name" value="ARF"/>
    <property type="match status" value="1"/>
</dbReference>
<evidence type="ECO:0000256" key="1">
    <source>
        <dbReference type="ARBA" id="ARBA00022741"/>
    </source>
</evidence>
<reference evidence="7" key="1">
    <citation type="journal article" date="2010" name="Nature">
        <title>The Amphimedon queenslandica genome and the evolution of animal complexity.</title>
        <authorList>
            <person name="Srivastava M."/>
            <person name="Simakov O."/>
            <person name="Chapman J."/>
            <person name="Fahey B."/>
            <person name="Gauthier M.E."/>
            <person name="Mitros T."/>
            <person name="Richards G.S."/>
            <person name="Conaco C."/>
            <person name="Dacre M."/>
            <person name="Hellsten U."/>
            <person name="Larroux C."/>
            <person name="Putnam N.H."/>
            <person name="Stanke M."/>
            <person name="Adamska M."/>
            <person name="Darling A."/>
            <person name="Degnan S.M."/>
            <person name="Oakley T.H."/>
            <person name="Plachetzki D.C."/>
            <person name="Zhai Y."/>
            <person name="Adamski M."/>
            <person name="Calcino A."/>
            <person name="Cummins S.F."/>
            <person name="Goodstein D.M."/>
            <person name="Harris C."/>
            <person name="Jackson D.J."/>
            <person name="Leys S.P."/>
            <person name="Shu S."/>
            <person name="Woodcroft B.J."/>
            <person name="Vervoort M."/>
            <person name="Kosik K.S."/>
            <person name="Manning G."/>
            <person name="Degnan B.M."/>
            <person name="Rokhsar D.S."/>
        </authorList>
    </citation>
    <scope>NUCLEOTIDE SEQUENCE [LARGE SCALE GENOMIC DNA]</scope>
</reference>
<dbReference type="InterPro" id="IPR027417">
    <property type="entry name" value="P-loop_NTPase"/>
</dbReference>
<dbReference type="PRINTS" id="PR00328">
    <property type="entry name" value="SAR1GTPBP"/>
</dbReference>
<keyword evidence="1 3" id="KW-0547">Nucleotide-binding</keyword>
<dbReference type="SUPFAM" id="SSF52540">
    <property type="entry name" value="P-loop containing nucleoside triphosphate hydrolases"/>
    <property type="match status" value="1"/>
</dbReference>
<feature type="binding site" evidence="3">
    <location>
        <begin position="121"/>
        <end position="124"/>
    </location>
    <ligand>
        <name>GTP</name>
        <dbReference type="ChEBI" id="CHEBI:37565"/>
    </ligand>
</feature>
<dbReference type="EnsemblMetazoa" id="XM_019999671.1">
    <property type="protein sequence ID" value="XP_019855230.1"/>
    <property type="gene ID" value="LOC109584092"/>
</dbReference>
<dbReference type="GO" id="GO:0005525">
    <property type="term" value="F:GTP binding"/>
    <property type="evidence" value="ECO:0007669"/>
    <property type="project" value="UniProtKB-KW"/>
</dbReference>
<feature type="binding site" evidence="3">
    <location>
        <position position="64"/>
    </location>
    <ligand>
        <name>GTP</name>
        <dbReference type="ChEBI" id="CHEBI:37565"/>
    </ligand>
</feature>
<feature type="region of interest" description="Disordered" evidence="5">
    <location>
        <begin position="217"/>
        <end position="250"/>
    </location>
</feature>
<evidence type="ECO:0000256" key="4">
    <source>
        <dbReference type="PIRSR" id="PIRSR606689-2"/>
    </source>
</evidence>
<dbReference type="PROSITE" id="PS51417">
    <property type="entry name" value="ARF"/>
    <property type="match status" value="1"/>
</dbReference>
<dbReference type="STRING" id="400682.A0A1X7UAX5"/>
<dbReference type="NCBIfam" id="TIGR00231">
    <property type="entry name" value="small_GTP"/>
    <property type="match status" value="1"/>
</dbReference>
<dbReference type="GO" id="GO:0046872">
    <property type="term" value="F:metal ion binding"/>
    <property type="evidence" value="ECO:0007669"/>
    <property type="project" value="UniProtKB-KW"/>
</dbReference>
<feature type="binding site" evidence="4">
    <location>
        <position position="42"/>
    </location>
    <ligand>
        <name>Mg(2+)</name>
        <dbReference type="ChEBI" id="CHEBI:18420"/>
    </ligand>
</feature>
<dbReference type="Proteomes" id="UP000007879">
    <property type="component" value="Unassembled WGS sequence"/>
</dbReference>
<name>A0A1X7UAX5_AMPQE</name>
<dbReference type="EnsemblMetazoa" id="Aqu2.1.24920_001">
    <property type="protein sequence ID" value="Aqu2.1.24920_001"/>
    <property type="gene ID" value="Aqu2.1.24920"/>
</dbReference>
<dbReference type="AlphaFoldDB" id="A0A1X7UAX5"/>
<proteinExistence type="predicted"/>
<gene>
    <name evidence="6" type="primary">109584092</name>
</gene>
<organism evidence="6">
    <name type="scientific">Amphimedon queenslandica</name>
    <name type="common">Sponge</name>
    <dbReference type="NCBI Taxonomy" id="400682"/>
    <lineage>
        <taxon>Eukaryota</taxon>
        <taxon>Metazoa</taxon>
        <taxon>Porifera</taxon>
        <taxon>Demospongiae</taxon>
        <taxon>Heteroscleromorpha</taxon>
        <taxon>Haplosclerida</taxon>
        <taxon>Niphatidae</taxon>
        <taxon>Amphimedon</taxon>
    </lineage>
</organism>
<evidence type="ECO:0000256" key="5">
    <source>
        <dbReference type="SAM" id="MobiDB-lite"/>
    </source>
</evidence>
<evidence type="ECO:0008006" key="8">
    <source>
        <dbReference type="Google" id="ProtNLM"/>
    </source>
</evidence>
<dbReference type="OrthoDB" id="14717at2759"/>
<dbReference type="InterPro" id="IPR051995">
    <property type="entry name" value="Ciliary_GTPase"/>
</dbReference>
<dbReference type="Pfam" id="PF00025">
    <property type="entry name" value="Arf"/>
    <property type="match status" value="1"/>
</dbReference>
<dbReference type="InParanoid" id="A0A1X7UAX5"/>
<feature type="compositionally biased region" description="Basic and acidic residues" evidence="5">
    <location>
        <begin position="217"/>
        <end position="248"/>
    </location>
</feature>
<dbReference type="InterPro" id="IPR005225">
    <property type="entry name" value="Small_GTP-bd"/>
</dbReference>
<reference evidence="6" key="2">
    <citation type="submission" date="2017-05" db="UniProtKB">
        <authorList>
            <consortium name="EnsemblMetazoa"/>
        </authorList>
    </citation>
    <scope>IDENTIFICATION</scope>
</reference>
<dbReference type="KEGG" id="aqu:109584092"/>
<keyword evidence="4" id="KW-0479">Metal-binding</keyword>
<dbReference type="PANTHER" id="PTHR46090">
    <property type="entry name" value="ADP-RIBOSYLATION FACTOR-LIKE PROTEIN 13B"/>
    <property type="match status" value="1"/>
</dbReference>
<feature type="binding site" evidence="4">
    <location>
        <position position="24"/>
    </location>
    <ligand>
        <name>Mg(2+)</name>
        <dbReference type="ChEBI" id="CHEBI:18420"/>
    </ligand>
</feature>
<evidence type="ECO:0000256" key="3">
    <source>
        <dbReference type="PIRSR" id="PIRSR606689-1"/>
    </source>
</evidence>
<keyword evidence="7" id="KW-1185">Reference proteome</keyword>
<dbReference type="SMART" id="SM00178">
    <property type="entry name" value="SAR"/>
    <property type="match status" value="1"/>
</dbReference>
<sequence length="391" mass="44288">MGNSLKSRRDITITLLGLDGAGKSSLLQILTDDEENTAPLPTIGYTTRKIRKGRYNILLAEVGGGVDIRSIWPKYYAQCHAIIYMIDGSSNREKLHESKEELHKVLLDNRMIGKPLLVICNKTDNENCVSPTELVNLLDLSSILQESINNGLVTQIITRVWQCSCLRNNSRRMDRRINHAMKWLLERVSNEWNTLSVRVNEQHESELKEKELAKQARIEERKRRREEEERVERETVESVKGNHDKQDDDNNGIITVTAEIEPVNEVLVKDLTSTTDRSSDNLIATVSSESVHSKNEKIKTAKILRKVKRNKLVPINHDPVDPSSFSSKPPLLSPWVTNGEHVHTGTIKTLTANADTLVQTHKLIPIGNHHPNTNDSFTAPQDVFLHSPAEY</sequence>
<evidence type="ECO:0000313" key="6">
    <source>
        <dbReference type="EnsemblMetazoa" id="Aqu2.1.24920_001"/>
    </source>
</evidence>
<evidence type="ECO:0000256" key="2">
    <source>
        <dbReference type="ARBA" id="ARBA00023134"/>
    </source>
</evidence>
<keyword evidence="4" id="KW-0460">Magnesium</keyword>
<dbReference type="Gene3D" id="3.40.50.300">
    <property type="entry name" value="P-loop containing nucleotide triphosphate hydrolases"/>
    <property type="match status" value="1"/>
</dbReference>
<keyword evidence="2 3" id="KW-0342">GTP-binding</keyword>
<dbReference type="GO" id="GO:0003924">
    <property type="term" value="F:GTPase activity"/>
    <property type="evidence" value="ECO:0007669"/>
    <property type="project" value="InterPro"/>
</dbReference>
<dbReference type="InterPro" id="IPR006689">
    <property type="entry name" value="Small_GTPase_ARF/SAR"/>
</dbReference>
<protein>
    <recommendedName>
        <fullName evidence="8">ADP-ribosylation factor-like protein 13B</fullName>
    </recommendedName>
</protein>
<dbReference type="PANTHER" id="PTHR46090:SF2">
    <property type="entry name" value="ADP-RIBOSYLATION FACTOR-LIKE PROTEIN 13B"/>
    <property type="match status" value="1"/>
</dbReference>